<proteinExistence type="predicted"/>
<comment type="caution">
    <text evidence="1">The sequence shown here is derived from an EMBL/GenBank/DDBJ whole genome shotgun (WGS) entry which is preliminary data.</text>
</comment>
<keyword evidence="2" id="KW-1185">Reference proteome</keyword>
<name>A0ACB8A2N7_9AGAM</name>
<evidence type="ECO:0000313" key="1">
    <source>
        <dbReference type="EMBL" id="KAH7907454.1"/>
    </source>
</evidence>
<accession>A0ACB8A2N7</accession>
<evidence type="ECO:0000313" key="2">
    <source>
        <dbReference type="Proteomes" id="UP000790377"/>
    </source>
</evidence>
<dbReference type="Proteomes" id="UP000790377">
    <property type="component" value="Unassembled WGS sequence"/>
</dbReference>
<sequence>MSSAEFQAAVRQEEDYLRKVHPTADDIPGCMSLFDDYLLCNVLGAQVKSLYRHGRMSECRDKMDDFKFCMSLKAMHPEQKRDAWIRRRAEWWAARRVGRSSENVWDVRSEPLQSWPPRLAQDLENSASIA</sequence>
<dbReference type="EMBL" id="MU267903">
    <property type="protein sequence ID" value="KAH7907454.1"/>
    <property type="molecule type" value="Genomic_DNA"/>
</dbReference>
<organism evidence="1 2">
    <name type="scientific">Hygrophoropsis aurantiaca</name>
    <dbReference type="NCBI Taxonomy" id="72124"/>
    <lineage>
        <taxon>Eukaryota</taxon>
        <taxon>Fungi</taxon>
        <taxon>Dikarya</taxon>
        <taxon>Basidiomycota</taxon>
        <taxon>Agaricomycotina</taxon>
        <taxon>Agaricomycetes</taxon>
        <taxon>Agaricomycetidae</taxon>
        <taxon>Boletales</taxon>
        <taxon>Coniophorineae</taxon>
        <taxon>Hygrophoropsidaceae</taxon>
        <taxon>Hygrophoropsis</taxon>
    </lineage>
</organism>
<reference evidence="1" key="1">
    <citation type="journal article" date="2021" name="New Phytol.">
        <title>Evolutionary innovations through gain and loss of genes in the ectomycorrhizal Boletales.</title>
        <authorList>
            <person name="Wu G."/>
            <person name="Miyauchi S."/>
            <person name="Morin E."/>
            <person name="Kuo A."/>
            <person name="Drula E."/>
            <person name="Varga T."/>
            <person name="Kohler A."/>
            <person name="Feng B."/>
            <person name="Cao Y."/>
            <person name="Lipzen A."/>
            <person name="Daum C."/>
            <person name="Hundley H."/>
            <person name="Pangilinan J."/>
            <person name="Johnson J."/>
            <person name="Barry K."/>
            <person name="LaButti K."/>
            <person name="Ng V."/>
            <person name="Ahrendt S."/>
            <person name="Min B."/>
            <person name="Choi I.G."/>
            <person name="Park H."/>
            <person name="Plett J.M."/>
            <person name="Magnuson J."/>
            <person name="Spatafora J.W."/>
            <person name="Nagy L.G."/>
            <person name="Henrissat B."/>
            <person name="Grigoriev I.V."/>
            <person name="Yang Z.L."/>
            <person name="Xu J."/>
            <person name="Martin F.M."/>
        </authorList>
    </citation>
    <scope>NUCLEOTIDE SEQUENCE</scope>
    <source>
        <strain evidence="1">ATCC 28755</strain>
    </source>
</reference>
<protein>
    <submittedName>
        <fullName evidence="1">Uncharacterized protein</fullName>
    </submittedName>
</protein>
<gene>
    <name evidence="1" type="ORF">BJ138DRAFT_1014460</name>
</gene>